<reference evidence="2 3" key="1">
    <citation type="journal article" date="2012" name="PLoS ONE">
        <title>Functional divergence in the genus oenococcus as predicted by genome sequencing of the newly-described species, Oenococcus kitaharae.</title>
        <authorList>
            <person name="Borneman A.R."/>
            <person name="McCarthy J.M."/>
            <person name="Chambers P.J."/>
            <person name="Bartowsky E.J."/>
        </authorList>
    </citation>
    <scope>NUCLEOTIDE SEQUENCE [LARGE SCALE GENOMIC DNA]</scope>
    <source>
        <strain evidence="3">DSM17330</strain>
    </source>
</reference>
<dbReference type="EMBL" id="AFVZ01000001">
    <property type="protein sequence ID" value="EHN58426.1"/>
    <property type="molecule type" value="Genomic_DNA"/>
</dbReference>
<dbReference type="OrthoDB" id="2334862at2"/>
<accession>G9WIX7</accession>
<protein>
    <recommendedName>
        <fullName evidence="4">DUF2712 domain-containing protein</fullName>
    </recommendedName>
</protein>
<keyword evidence="3" id="KW-1185">Reference proteome</keyword>
<dbReference type="Proteomes" id="UP000004959">
    <property type="component" value="Chromosome"/>
</dbReference>
<dbReference type="AlphaFoldDB" id="G9WIX7"/>
<comment type="caution">
    <text evidence="2">The sequence shown here is derived from an EMBL/GenBank/DDBJ whole genome shotgun (WGS) entry which is preliminary data.</text>
</comment>
<proteinExistence type="predicted"/>
<evidence type="ECO:0008006" key="4">
    <source>
        <dbReference type="Google" id="ProtNLM"/>
    </source>
</evidence>
<evidence type="ECO:0000313" key="2">
    <source>
        <dbReference type="EMBL" id="EHN58426.1"/>
    </source>
</evidence>
<evidence type="ECO:0000313" key="3">
    <source>
        <dbReference type="Proteomes" id="UP000004959"/>
    </source>
</evidence>
<organism evidence="2 3">
    <name type="scientific">Oenococcus kitaharae DSM 17330</name>
    <dbReference type="NCBI Taxonomy" id="1045004"/>
    <lineage>
        <taxon>Bacteria</taxon>
        <taxon>Bacillati</taxon>
        <taxon>Bacillota</taxon>
        <taxon>Bacilli</taxon>
        <taxon>Lactobacillales</taxon>
        <taxon>Lactobacillaceae</taxon>
        <taxon>Oenococcus</taxon>
    </lineage>
</organism>
<feature type="chain" id="PRO_5003527475" description="DUF2712 domain-containing protein" evidence="1">
    <location>
        <begin position="29"/>
        <end position="143"/>
    </location>
</feature>
<gene>
    <name evidence="2" type="ORF">OKIT_0302</name>
</gene>
<dbReference type="eggNOG" id="ENOG5032VMV">
    <property type="taxonomic scope" value="Bacteria"/>
</dbReference>
<sequence length="143" mass="15827">MKNISKQYIALFVLAFSLVAGVALPTFASDNNIGFAFTIQSYQEESTTGWRYRQTKSTANPWKVGVYTSTEGNGSYYSAHLYGSQNGALASPTKNAYTGPAYPYVYSGAYSNASQQNVRMAVFNPTWTPSVFYITGAWDEETW</sequence>
<keyword evidence="1" id="KW-0732">Signal</keyword>
<dbReference type="STRING" id="336988.NT96_04700"/>
<evidence type="ECO:0000256" key="1">
    <source>
        <dbReference type="SAM" id="SignalP"/>
    </source>
</evidence>
<name>G9WIX7_9LACO</name>
<dbReference type="HOGENOM" id="CLU_147888_0_0_9"/>
<feature type="signal peptide" evidence="1">
    <location>
        <begin position="1"/>
        <end position="28"/>
    </location>
</feature>
<dbReference type="InterPro" id="IPR020208">
    <property type="entry name" value="DUF2712"/>
</dbReference>
<dbReference type="Pfam" id="PF10916">
    <property type="entry name" value="DUF2712"/>
    <property type="match status" value="1"/>
</dbReference>